<dbReference type="AlphaFoldDB" id="A0A0A8Z183"/>
<accession>A0A0A8Z183</accession>
<proteinExistence type="predicted"/>
<organism evidence="1">
    <name type="scientific">Arundo donax</name>
    <name type="common">Giant reed</name>
    <name type="synonym">Donax arundinaceus</name>
    <dbReference type="NCBI Taxonomy" id="35708"/>
    <lineage>
        <taxon>Eukaryota</taxon>
        <taxon>Viridiplantae</taxon>
        <taxon>Streptophyta</taxon>
        <taxon>Embryophyta</taxon>
        <taxon>Tracheophyta</taxon>
        <taxon>Spermatophyta</taxon>
        <taxon>Magnoliopsida</taxon>
        <taxon>Liliopsida</taxon>
        <taxon>Poales</taxon>
        <taxon>Poaceae</taxon>
        <taxon>PACMAD clade</taxon>
        <taxon>Arundinoideae</taxon>
        <taxon>Arundineae</taxon>
        <taxon>Arundo</taxon>
    </lineage>
</organism>
<name>A0A0A8Z183_ARUDO</name>
<dbReference type="EMBL" id="GBRH01264761">
    <property type="protein sequence ID" value="JAD33134.1"/>
    <property type="molecule type" value="Transcribed_RNA"/>
</dbReference>
<reference evidence="1" key="2">
    <citation type="journal article" date="2015" name="Data Brief">
        <title>Shoot transcriptome of the giant reed, Arundo donax.</title>
        <authorList>
            <person name="Barrero R.A."/>
            <person name="Guerrero F.D."/>
            <person name="Moolhuijzen P."/>
            <person name="Goolsby J.A."/>
            <person name="Tidwell J."/>
            <person name="Bellgard S.E."/>
            <person name="Bellgard M.I."/>
        </authorList>
    </citation>
    <scope>NUCLEOTIDE SEQUENCE</scope>
    <source>
        <tissue evidence="1">Shoot tissue taken approximately 20 cm above the soil surface</tissue>
    </source>
</reference>
<evidence type="ECO:0000313" key="1">
    <source>
        <dbReference type="EMBL" id="JAD33134.1"/>
    </source>
</evidence>
<reference evidence="1" key="1">
    <citation type="submission" date="2014-09" db="EMBL/GenBank/DDBJ databases">
        <authorList>
            <person name="Magalhaes I.L.F."/>
            <person name="Oliveira U."/>
            <person name="Santos F.R."/>
            <person name="Vidigal T.H.D.A."/>
            <person name="Brescovit A.D."/>
            <person name="Santos A.J."/>
        </authorList>
    </citation>
    <scope>NUCLEOTIDE SEQUENCE</scope>
    <source>
        <tissue evidence="1">Shoot tissue taken approximately 20 cm above the soil surface</tissue>
    </source>
</reference>
<sequence>MAVPVVEYMVVVGGSQNHRLDSPMDSWRGFLGVGRKSCRCCLQIPATVLQQAVSMAVVASATMAYLGKMKSGCWSRPSSLFEPWNHGSAGLQFLSAAGVQTASAVGAARVLSGVHGFSPRRLLRASPPLLHFVAPSLLLPTPPSLVSAADSGF</sequence>
<protein>
    <submittedName>
        <fullName evidence="1">Uncharacterized protein</fullName>
    </submittedName>
</protein>